<reference evidence="3" key="2">
    <citation type="submission" date="2021-04" db="EMBL/GenBank/DDBJ databases">
        <authorList>
            <person name="Gilroy R."/>
        </authorList>
    </citation>
    <scope>NUCLEOTIDE SEQUENCE</scope>
    <source>
        <strain evidence="3">ChiHjej12B11-1927</strain>
    </source>
</reference>
<dbReference type="Proteomes" id="UP000824230">
    <property type="component" value="Unassembled WGS sequence"/>
</dbReference>
<dbReference type="EMBL" id="DXFG01000331">
    <property type="protein sequence ID" value="HIX39035.1"/>
    <property type="molecule type" value="Genomic_DNA"/>
</dbReference>
<dbReference type="InterPro" id="IPR010310">
    <property type="entry name" value="T7SS_ESAT-6-like"/>
</dbReference>
<keyword evidence="2" id="KW-0175">Coiled coil</keyword>
<proteinExistence type="inferred from homology"/>
<dbReference type="InterPro" id="IPR036689">
    <property type="entry name" value="ESAT-6-like_sf"/>
</dbReference>
<dbReference type="AlphaFoldDB" id="A0A9D2APJ4"/>
<name>A0A9D2APJ4_9FIRM</name>
<evidence type="ECO:0000313" key="3">
    <source>
        <dbReference type="EMBL" id="HIX39035.1"/>
    </source>
</evidence>
<dbReference type="NCBIfam" id="TIGR03930">
    <property type="entry name" value="WXG100_ESAT6"/>
    <property type="match status" value="1"/>
</dbReference>
<evidence type="ECO:0000256" key="1">
    <source>
        <dbReference type="RuleBase" id="RU362001"/>
    </source>
</evidence>
<reference evidence="3" key="1">
    <citation type="journal article" date="2021" name="PeerJ">
        <title>Extensive microbial diversity within the chicken gut microbiome revealed by metagenomics and culture.</title>
        <authorList>
            <person name="Gilroy R."/>
            <person name="Ravi A."/>
            <person name="Getino M."/>
            <person name="Pursley I."/>
            <person name="Horton D.L."/>
            <person name="Alikhan N.F."/>
            <person name="Baker D."/>
            <person name="Gharbi K."/>
            <person name="Hall N."/>
            <person name="Watson M."/>
            <person name="Adriaenssens E.M."/>
            <person name="Foster-Nyarko E."/>
            <person name="Jarju S."/>
            <person name="Secka A."/>
            <person name="Antonio M."/>
            <person name="Oren A."/>
            <person name="Chaudhuri R.R."/>
            <person name="La Ragione R."/>
            <person name="Hildebrand F."/>
            <person name="Pallen M.J."/>
        </authorList>
    </citation>
    <scope>NUCLEOTIDE SEQUENCE</scope>
    <source>
        <strain evidence="3">ChiHjej12B11-1927</strain>
    </source>
</reference>
<accession>A0A9D2APJ4</accession>
<feature type="coiled-coil region" evidence="2">
    <location>
        <begin position="8"/>
        <end position="38"/>
    </location>
</feature>
<comment type="similarity">
    <text evidence="1">Belongs to the WXG100 family.</text>
</comment>
<dbReference type="Pfam" id="PF06013">
    <property type="entry name" value="WXG100"/>
    <property type="match status" value="1"/>
</dbReference>
<gene>
    <name evidence="3" type="ORF">H9738_14405</name>
</gene>
<evidence type="ECO:0000313" key="4">
    <source>
        <dbReference type="Proteomes" id="UP000824230"/>
    </source>
</evidence>
<sequence length="100" mass="11323">MATFTVTSRELQAKAEELKSLNQQFKNEVSNLESTENALSGMWEGEARDAFHKAFSSDKVQMDNFYNAIETYVMRLEAAAAKYAQTEAANVEIANTRKYK</sequence>
<dbReference type="Gene3D" id="1.10.287.1060">
    <property type="entry name" value="ESAT-6-like"/>
    <property type="match status" value="1"/>
</dbReference>
<comment type="caution">
    <text evidence="3">The sequence shown here is derived from an EMBL/GenBank/DDBJ whole genome shotgun (WGS) entry which is preliminary data.</text>
</comment>
<dbReference type="SUPFAM" id="SSF140453">
    <property type="entry name" value="EsxAB dimer-like"/>
    <property type="match status" value="1"/>
</dbReference>
<evidence type="ECO:0000256" key="2">
    <source>
        <dbReference type="SAM" id="Coils"/>
    </source>
</evidence>
<organism evidence="3 4">
    <name type="scientific">Candidatus Blautia pullistercoris</name>
    <dbReference type="NCBI Taxonomy" id="2838499"/>
    <lineage>
        <taxon>Bacteria</taxon>
        <taxon>Bacillati</taxon>
        <taxon>Bacillota</taxon>
        <taxon>Clostridia</taxon>
        <taxon>Lachnospirales</taxon>
        <taxon>Lachnospiraceae</taxon>
        <taxon>Blautia</taxon>
    </lineage>
</organism>
<protein>
    <recommendedName>
        <fullName evidence="1">ESAT-6-like protein</fullName>
    </recommendedName>
</protein>